<dbReference type="Proteomes" id="UP001165090">
    <property type="component" value="Unassembled WGS sequence"/>
</dbReference>
<reference evidence="1 2" key="1">
    <citation type="journal article" date="2023" name="IScience">
        <title>Expanded male sex-determining region conserved during the evolution of homothallism in the green alga Volvox.</title>
        <authorList>
            <person name="Yamamoto K."/>
            <person name="Matsuzaki R."/>
            <person name="Mahakham W."/>
            <person name="Heman W."/>
            <person name="Sekimoto H."/>
            <person name="Kawachi M."/>
            <person name="Minakuchi Y."/>
            <person name="Toyoda A."/>
            <person name="Nozaki H."/>
        </authorList>
    </citation>
    <scope>NUCLEOTIDE SEQUENCE [LARGE SCALE GENOMIC DNA]</scope>
    <source>
        <strain evidence="1 2">NIES-4468</strain>
    </source>
</reference>
<gene>
    <name evidence="1" type="ORF">VaNZ11_002799</name>
</gene>
<keyword evidence="2" id="KW-1185">Reference proteome</keyword>
<proteinExistence type="predicted"/>
<evidence type="ECO:0000313" key="2">
    <source>
        <dbReference type="Proteomes" id="UP001165090"/>
    </source>
</evidence>
<organism evidence="1 2">
    <name type="scientific">Volvox africanus</name>
    <dbReference type="NCBI Taxonomy" id="51714"/>
    <lineage>
        <taxon>Eukaryota</taxon>
        <taxon>Viridiplantae</taxon>
        <taxon>Chlorophyta</taxon>
        <taxon>core chlorophytes</taxon>
        <taxon>Chlorophyceae</taxon>
        <taxon>CS clade</taxon>
        <taxon>Chlamydomonadales</taxon>
        <taxon>Volvocaceae</taxon>
        <taxon>Volvox</taxon>
    </lineage>
</organism>
<sequence length="185" mass="18574">MYVLSMGMENPQQRVVPWVTTLLVWWTLVVLLALHVGPTIAQQGTTLGAHRLRGGLGRRLSTLGLIRNAAFSGAYAGAAAGTQKTQVTVIPTAMAAAPAPVAVLPVAEAPATVVVPVVVPVVAAMPMQLVPILPSGPAPASTAVAIATASAASFAVSPGRAGVVGAAPPAVTSQPMMMAHPKVKG</sequence>
<comment type="caution">
    <text evidence="1">The sequence shown here is derived from an EMBL/GenBank/DDBJ whole genome shotgun (WGS) entry which is preliminary data.</text>
</comment>
<accession>A0ABQ5RSY3</accession>
<name>A0ABQ5RSY3_9CHLO</name>
<protein>
    <submittedName>
        <fullName evidence="1">Uncharacterized protein</fullName>
    </submittedName>
</protein>
<evidence type="ECO:0000313" key="1">
    <source>
        <dbReference type="EMBL" id="GLI60706.1"/>
    </source>
</evidence>
<dbReference type="EMBL" id="BSDZ01000008">
    <property type="protein sequence ID" value="GLI60706.1"/>
    <property type="molecule type" value="Genomic_DNA"/>
</dbReference>